<feature type="transmembrane region" description="Helical" evidence="1">
    <location>
        <begin position="157"/>
        <end position="176"/>
    </location>
</feature>
<dbReference type="AlphaFoldDB" id="A0A5C5GG21"/>
<dbReference type="OrthoDB" id="9803163at2"/>
<feature type="transmembrane region" description="Helical" evidence="1">
    <location>
        <begin position="126"/>
        <end position="145"/>
    </location>
</feature>
<evidence type="ECO:0008006" key="4">
    <source>
        <dbReference type="Google" id="ProtNLM"/>
    </source>
</evidence>
<gene>
    <name evidence="2" type="ORF">FHY64_09355</name>
</gene>
<keyword evidence="1" id="KW-1133">Transmembrane helix</keyword>
<feature type="transmembrane region" description="Helical" evidence="1">
    <location>
        <begin position="87"/>
        <end position="106"/>
    </location>
</feature>
<protein>
    <recommendedName>
        <fullName evidence="4">DUF998 domain-containing protein</fullName>
    </recommendedName>
</protein>
<feature type="transmembrane region" description="Helical" evidence="1">
    <location>
        <begin position="196"/>
        <end position="214"/>
    </location>
</feature>
<evidence type="ECO:0000256" key="1">
    <source>
        <dbReference type="SAM" id="Phobius"/>
    </source>
</evidence>
<keyword evidence="3" id="KW-1185">Reference proteome</keyword>
<evidence type="ECO:0000313" key="3">
    <source>
        <dbReference type="Proteomes" id="UP000314011"/>
    </source>
</evidence>
<evidence type="ECO:0000313" key="2">
    <source>
        <dbReference type="EMBL" id="TNY33460.1"/>
    </source>
</evidence>
<accession>A0A5C5GG21</accession>
<dbReference type="Proteomes" id="UP000314011">
    <property type="component" value="Unassembled WGS sequence"/>
</dbReference>
<keyword evidence="1" id="KW-0472">Membrane</keyword>
<feature type="transmembrane region" description="Helical" evidence="1">
    <location>
        <begin position="57"/>
        <end position="75"/>
    </location>
</feature>
<name>A0A5C5GG21_9RHOB</name>
<organism evidence="2 3">
    <name type="scientific">Pelagovum pacificum</name>
    <dbReference type="NCBI Taxonomy" id="2588711"/>
    <lineage>
        <taxon>Bacteria</taxon>
        <taxon>Pseudomonadati</taxon>
        <taxon>Pseudomonadota</taxon>
        <taxon>Alphaproteobacteria</taxon>
        <taxon>Rhodobacterales</taxon>
        <taxon>Paracoccaceae</taxon>
        <taxon>Pelagovum</taxon>
    </lineage>
</organism>
<feature type="transmembrane region" description="Helical" evidence="1">
    <location>
        <begin position="20"/>
        <end position="37"/>
    </location>
</feature>
<comment type="caution">
    <text evidence="2">The sequence shown here is derived from an EMBL/GenBank/DDBJ whole genome shotgun (WGS) entry which is preliminary data.</text>
</comment>
<dbReference type="RefSeq" id="WP_140194146.1">
    <property type="nucleotide sequence ID" value="NZ_CP065915.1"/>
</dbReference>
<reference evidence="2 3" key="1">
    <citation type="submission" date="2019-06" db="EMBL/GenBank/DDBJ databases">
        <title>Genome of new Rhodobacteraceae sp. SM1903.</title>
        <authorList>
            <person name="Ren X."/>
        </authorList>
    </citation>
    <scope>NUCLEOTIDE SEQUENCE [LARGE SCALE GENOMIC DNA]</scope>
    <source>
        <strain evidence="2 3">SM1903</strain>
    </source>
</reference>
<proteinExistence type="predicted"/>
<sequence length="234" mass="25686">MSENSRDEMVLSYTRVRMALGVLGLMLPVVLIIGGLLEEPGIEPTISDFFHTTYRDIYVGTLCSIGVFLISYRGYRREPGEIIDDDWLATAAGASAFGMALLPTASRTGEIATVSQRYLGMSVTPVAHYLCALVFFASLAAFCFIKFARTARPARRRIYIFSGWVILASLAATSVAAAFKNYIGGEGARIVLEYRLIFWFEAVGVWAFGLSWLVKSRADLLLLHKAESMATGKG</sequence>
<keyword evidence="1" id="KW-0812">Transmembrane</keyword>
<dbReference type="EMBL" id="VFFF01000001">
    <property type="protein sequence ID" value="TNY33460.1"/>
    <property type="molecule type" value="Genomic_DNA"/>
</dbReference>